<evidence type="ECO:0000313" key="4">
    <source>
        <dbReference type="EMBL" id="MCY1011462.1"/>
    </source>
</evidence>
<evidence type="ECO:0000313" key="5">
    <source>
        <dbReference type="Proteomes" id="UP001150924"/>
    </source>
</evidence>
<comment type="similarity">
    <text evidence="1">Belongs to the outer membrane factor (OMF) (TC 1.B.17) family.</text>
</comment>
<feature type="coiled-coil region" evidence="2">
    <location>
        <begin position="573"/>
        <end position="631"/>
    </location>
</feature>
<dbReference type="InterPro" id="IPR003423">
    <property type="entry name" value="OMP_efflux"/>
</dbReference>
<evidence type="ECO:0000256" key="1">
    <source>
        <dbReference type="ARBA" id="ARBA00007613"/>
    </source>
</evidence>
<dbReference type="PANTHER" id="PTHR30203">
    <property type="entry name" value="OUTER MEMBRANE CATION EFFLUX PROTEIN"/>
    <property type="match status" value="1"/>
</dbReference>
<evidence type="ECO:0000256" key="3">
    <source>
        <dbReference type="SAM" id="MobiDB-lite"/>
    </source>
</evidence>
<sequence length="845" mass="89483">MMTGYIRTRILPWVVWAGTMAGAGWLWLDVRAEGSAVGFALGVEYAVQPATAGRVQTIEVAPGQHVRAGQVVALLDTAELDAEQAILAAERARLEASVGAVRSETTMQIDDKAREADESVAAAEMAVRSARSNREVRAAELRAISSQFDTLAGLVQERMADRRDLDALGVKRAALRKEVEAADSLVPELVRQAAAARARRAGLPTDATELALRPVRAELAVVAGREQLLAVRREQTVLRAPADGQVAEIHARAGQVAGPDAPVLTIVGRGPGEDDEITVCLREHQAGQVRVGEAVALRSRGSGGRAVAAHVTRLGPQIAELPQRCRRSPDCRSGAARSRSPSTSTRRCCRARRSRSASSAIRRRARRGARGGDGRAGAGGAAGRCDDSADPRRRAGEAGGAMIRAGWMVVATMSIVGCASAPAVSPERAIATWREMQVGQPRGALPESAAAALAGGDALTVEQAYALALANNPELAVVEARAEVATAEIGAARQLQNPTVRVSNVGVDDSLPGRIGFNLGLRAPIPDPGACARADAARHAAAGAHGEAEAARRQLRAKVYRLFARLAWLTADLEEVSRAVSLCEERQRQLQARVARAVATEVALAMAEVARAEAADEVRKLRAELARVEAELARVVGPGPAFSVRVDQAQLDIDALVLDPAALTEQALRSRPELRAVQTKVGQARSAITLAKVEAAPWISWAQVNYFFGPGPATPSSFGVGFAVDVPLLSLNRGKIKTAKAVMRQRQVEERAEVAAIAGEVDEAIARAQRADARVQEIEHDLLPQVDAAARQADAALLAGTLDVVEVLDIEARRVAARRLHLAARFERRDALIELEAAVGGPLPR</sequence>
<dbReference type="RefSeq" id="WP_267774737.1">
    <property type="nucleotide sequence ID" value="NZ_JAPNKE010000002.1"/>
</dbReference>
<protein>
    <submittedName>
        <fullName evidence="4">TolC family protein</fullName>
    </submittedName>
</protein>
<dbReference type="EMBL" id="JAPNKE010000002">
    <property type="protein sequence ID" value="MCY1011462.1"/>
    <property type="molecule type" value="Genomic_DNA"/>
</dbReference>
<keyword evidence="5" id="KW-1185">Reference proteome</keyword>
<dbReference type="GO" id="GO:0015562">
    <property type="term" value="F:efflux transmembrane transporter activity"/>
    <property type="evidence" value="ECO:0007669"/>
    <property type="project" value="InterPro"/>
</dbReference>
<accession>A0A9X3EW85</accession>
<proteinExistence type="inferred from homology"/>
<dbReference type="AlphaFoldDB" id="A0A9X3EW85"/>
<dbReference type="InterPro" id="IPR010131">
    <property type="entry name" value="MdtP/NodT-like"/>
</dbReference>
<reference evidence="4" key="1">
    <citation type="submission" date="2022-11" db="EMBL/GenBank/DDBJ databases">
        <title>Minimal conservation of predation-associated metabolite biosynthetic gene clusters underscores biosynthetic potential of Myxococcota including descriptions for ten novel species: Archangium lansinium sp. nov., Myxococcus landrumus sp. nov., Nannocystis bai.</title>
        <authorList>
            <person name="Ahearne A."/>
            <person name="Stevens C."/>
            <person name="Phillips K."/>
        </authorList>
    </citation>
    <scope>NUCLEOTIDE SEQUENCE</scope>
    <source>
        <strain evidence="4">Na p29</strain>
    </source>
</reference>
<feature type="compositionally biased region" description="Basic residues" evidence="3">
    <location>
        <begin position="347"/>
        <end position="369"/>
    </location>
</feature>
<dbReference type="PANTHER" id="PTHR30203:SF24">
    <property type="entry name" value="BLR4935 PROTEIN"/>
    <property type="match status" value="1"/>
</dbReference>
<keyword evidence="2" id="KW-0175">Coiled coil</keyword>
<dbReference type="Gene3D" id="1.20.1600.10">
    <property type="entry name" value="Outer membrane efflux proteins (OEP)"/>
    <property type="match status" value="1"/>
</dbReference>
<feature type="region of interest" description="Disordered" evidence="3">
    <location>
        <begin position="325"/>
        <end position="394"/>
    </location>
</feature>
<evidence type="ECO:0000256" key="2">
    <source>
        <dbReference type="SAM" id="Coils"/>
    </source>
</evidence>
<dbReference type="Proteomes" id="UP001150924">
    <property type="component" value="Unassembled WGS sequence"/>
</dbReference>
<organism evidence="4 5">
    <name type="scientific">Nannocystis pusilla</name>
    <dbReference type="NCBI Taxonomy" id="889268"/>
    <lineage>
        <taxon>Bacteria</taxon>
        <taxon>Pseudomonadati</taxon>
        <taxon>Myxococcota</taxon>
        <taxon>Polyangia</taxon>
        <taxon>Nannocystales</taxon>
        <taxon>Nannocystaceae</taxon>
        <taxon>Nannocystis</taxon>
    </lineage>
</organism>
<dbReference type="Pfam" id="PF02321">
    <property type="entry name" value="OEP"/>
    <property type="match status" value="2"/>
</dbReference>
<dbReference type="Gene3D" id="2.40.50.100">
    <property type="match status" value="1"/>
</dbReference>
<gene>
    <name evidence="4" type="ORF">OV079_39065</name>
</gene>
<feature type="compositionally biased region" description="Low complexity" evidence="3">
    <location>
        <begin position="331"/>
        <end position="346"/>
    </location>
</feature>
<feature type="compositionally biased region" description="Basic and acidic residues" evidence="3">
    <location>
        <begin position="384"/>
        <end position="394"/>
    </location>
</feature>
<dbReference type="SUPFAM" id="SSF56954">
    <property type="entry name" value="Outer membrane efflux proteins (OEP)"/>
    <property type="match status" value="1"/>
</dbReference>
<comment type="caution">
    <text evidence="4">The sequence shown here is derived from an EMBL/GenBank/DDBJ whole genome shotgun (WGS) entry which is preliminary data.</text>
</comment>
<name>A0A9X3EW85_9BACT</name>